<feature type="binding site" evidence="11">
    <location>
        <position position="683"/>
    </location>
    <ligand>
        <name>Zn(2+)</name>
        <dbReference type="ChEBI" id="CHEBI:29105"/>
    </ligand>
</feature>
<keyword evidence="10 11" id="KW-0030">Aminoacyl-tRNA synthetase</keyword>
<comment type="subcellular location">
    <subcellularLocation>
        <location evidence="11">Cytoplasm</location>
    </subcellularLocation>
</comment>
<name>A0A346DZD7_9ENTR</name>
<dbReference type="InterPro" id="IPR045864">
    <property type="entry name" value="aa-tRNA-synth_II/BPL/LPL"/>
</dbReference>
<comment type="cofactor">
    <cofactor evidence="11">
        <name>Zn(2+)</name>
        <dbReference type="ChEBI" id="CHEBI:29105"/>
    </cofactor>
    <text evidence="11">Binds 1 zinc ion per subunit.</text>
</comment>
<comment type="function">
    <text evidence="11">Catalyzes the attachment of alanine to tRNA(Ala) in a two-step reaction: alanine is first activated by ATP to form Ala-AMP and then transferred to the acceptor end of tRNA(Ala). Also edits incorrectly charged Ser-tRNA(Ala) and Gly-tRNA(Ala) via its editing domain.</text>
</comment>
<dbReference type="InterPro" id="IPR018164">
    <property type="entry name" value="Ala-tRNA-synth_IIc_N"/>
</dbReference>
<evidence type="ECO:0000256" key="1">
    <source>
        <dbReference type="ARBA" id="ARBA00008226"/>
    </source>
</evidence>
<dbReference type="PANTHER" id="PTHR11777">
    <property type="entry name" value="ALANYL-TRNA SYNTHETASE"/>
    <property type="match status" value="1"/>
</dbReference>
<dbReference type="GO" id="GO:0008270">
    <property type="term" value="F:zinc ion binding"/>
    <property type="evidence" value="ECO:0007669"/>
    <property type="project" value="UniProtKB-UniRule"/>
</dbReference>
<dbReference type="GO" id="GO:0004813">
    <property type="term" value="F:alanine-tRNA ligase activity"/>
    <property type="evidence" value="ECO:0007669"/>
    <property type="project" value="UniProtKB-UniRule"/>
</dbReference>
<dbReference type="InterPro" id="IPR002318">
    <property type="entry name" value="Ala-tRNA-lgiase_IIc"/>
</dbReference>
<dbReference type="FunFam" id="3.30.930.10:FF:000004">
    <property type="entry name" value="Alanine--tRNA ligase"/>
    <property type="match status" value="1"/>
</dbReference>
<keyword evidence="11" id="KW-0963">Cytoplasm</keyword>
<dbReference type="Pfam" id="PF07973">
    <property type="entry name" value="tRNA_SAD"/>
    <property type="match status" value="1"/>
</dbReference>
<gene>
    <name evidence="11" type="primary">alaS</name>
    <name evidence="13" type="ORF">C9I82_118</name>
</gene>
<feature type="binding site" evidence="11">
    <location>
        <position position="584"/>
    </location>
    <ligand>
        <name>Zn(2+)</name>
        <dbReference type="ChEBI" id="CHEBI:29105"/>
    </ligand>
</feature>
<evidence type="ECO:0000256" key="7">
    <source>
        <dbReference type="ARBA" id="ARBA00022840"/>
    </source>
</evidence>
<dbReference type="NCBIfam" id="TIGR00344">
    <property type="entry name" value="alaS"/>
    <property type="match status" value="1"/>
</dbReference>
<evidence type="ECO:0000313" key="13">
    <source>
        <dbReference type="EMBL" id="AXN02092.1"/>
    </source>
</evidence>
<evidence type="ECO:0000256" key="9">
    <source>
        <dbReference type="ARBA" id="ARBA00022917"/>
    </source>
</evidence>
<keyword evidence="14" id="KW-1185">Reference proteome</keyword>
<dbReference type="PROSITE" id="PS50860">
    <property type="entry name" value="AA_TRNA_LIGASE_II_ALA"/>
    <property type="match status" value="1"/>
</dbReference>
<feature type="domain" description="Alanyl-transfer RNA synthetases family profile" evidence="12">
    <location>
        <begin position="17"/>
        <end position="726"/>
    </location>
</feature>
<comment type="catalytic activity">
    <reaction evidence="11">
        <text>tRNA(Ala) + L-alanine + ATP = L-alanyl-tRNA(Ala) + AMP + diphosphate</text>
        <dbReference type="Rhea" id="RHEA:12540"/>
        <dbReference type="Rhea" id="RHEA-COMP:9657"/>
        <dbReference type="Rhea" id="RHEA-COMP:9923"/>
        <dbReference type="ChEBI" id="CHEBI:30616"/>
        <dbReference type="ChEBI" id="CHEBI:33019"/>
        <dbReference type="ChEBI" id="CHEBI:57972"/>
        <dbReference type="ChEBI" id="CHEBI:78442"/>
        <dbReference type="ChEBI" id="CHEBI:78497"/>
        <dbReference type="ChEBI" id="CHEBI:456215"/>
        <dbReference type="EC" id="6.1.1.7"/>
    </reaction>
</comment>
<dbReference type="CDD" id="cd00673">
    <property type="entry name" value="AlaRS_core"/>
    <property type="match status" value="1"/>
</dbReference>
<evidence type="ECO:0000256" key="3">
    <source>
        <dbReference type="ARBA" id="ARBA00022598"/>
    </source>
</evidence>
<comment type="domain">
    <text evidence="11">Consists of three domains; the N-terminal catalytic domain, the editing domain and the C-terminal C-Ala domain. The editing domain removes incorrectly charged amino acids, while the C-Ala domain, along with tRNA(Ala), serves as a bridge to cooperatively bring together the editing and aminoacylation centers thus stimulating deacylation of misacylated tRNAs.</text>
</comment>
<evidence type="ECO:0000256" key="8">
    <source>
        <dbReference type="ARBA" id="ARBA00022884"/>
    </source>
</evidence>
<organism evidence="13 14">
    <name type="scientific">Candidatus Purcelliella pentastirinorum</name>
    <dbReference type="NCBI Taxonomy" id="472834"/>
    <lineage>
        <taxon>Bacteria</taxon>
        <taxon>Pseudomonadati</taxon>
        <taxon>Pseudomonadota</taxon>
        <taxon>Gammaproteobacteria</taxon>
        <taxon>Enterobacterales</taxon>
        <taxon>Enterobacteriaceae</taxon>
        <taxon>Candidatus Purcelliella</taxon>
    </lineage>
</organism>
<keyword evidence="3 11" id="KW-0436">Ligase</keyword>
<protein>
    <recommendedName>
        <fullName evidence="11">Alanine--tRNA ligase</fullName>
        <ecNumber evidence="11">6.1.1.7</ecNumber>
    </recommendedName>
    <alternativeName>
        <fullName evidence="11">Alanyl-tRNA synthetase</fullName>
        <shortName evidence="11">AlaRS</shortName>
    </alternativeName>
</protein>
<evidence type="ECO:0000313" key="14">
    <source>
        <dbReference type="Proteomes" id="UP000256856"/>
    </source>
</evidence>
<dbReference type="Gene3D" id="3.30.54.20">
    <property type="match status" value="1"/>
</dbReference>
<keyword evidence="2 11" id="KW-0820">tRNA-binding</keyword>
<dbReference type="SUPFAM" id="SSF55186">
    <property type="entry name" value="ThrRS/AlaRS common domain"/>
    <property type="match status" value="1"/>
</dbReference>
<dbReference type="KEGG" id="ppet:C9I82_118"/>
<sequence>MILSFLLFILIVIIMEFNITNVRRIFLDFFKNNGHKIFSCGSLISSENTSLLFTNAGMNQFKDYYLGYKKSNFSRIVTSQHCLRVGGKHNDFEKIGYTNFHNTFFEMLGNFSFDDYFKKEAIFYAWELLTGTNNFNLPKDRLLVTVHYQDYESYKIWSEDICIKSDRIIVIGNNENNGCFSDNFWQMDNIGPCGPCTEIFYDNSTNPSDKITDSNIIYSERFIEIWNIVFIQFNRDINGSLIPLKIPLVDTGMGLERIVSVLQNVYSVYEIDLFNNMIVFIADLIKCNDLINTSFRVISDHIRSCIFIIQDGILPSNEKHGYILRKLIRRSIIHGYMLGVRHSFLYKLVNYFVHCLKLNNYLIKLDVNSISSIIKSEEDHFSRTLQKGFLLLNKKLINLKTNVLDGKTLFELYDTYGFPIYLTKEICLKNNILINFVEYEDCMSKQRKRSRMHNDDTVKLKFSDLILSNYSSVFNGYVNFEITSKILLILKSNKMVKDIFIGQMSVIVLDETSFFFESSGQISDIGILKNDNGIFRVDKVKKYGNIIFHIGVLISGHLSLFDVVCSSIDRIHRKCIEINHSSTHLLHSALRTVLGEHVVQKGSFINHKYFRFDFFHKKSLTTDELSLVENIVNNYIRDNVSISTTYMNLNDIKLNNIIFLFNEKYQQEFMRVVKIGDISSEVCLGTHVKRTGDIGLLKLISDKGVSLGVRRIESITGRYAISYIQSLHSKINLFSKLLNSSFDNLENNLISTIKNLNLLKKFSEKSKKDDLDKNVIFLKKNIEVFKGVNFLFNYLLNLDINNLYKIMCVLIKTLNKIIIFLFTNIKDDYFFIFYISENLDYLFDKKDLINFLSDKVNCKIYFNSNIGNFRIKNNYFTDEFVNEIKHWIFDKL</sequence>
<dbReference type="SUPFAM" id="SSF101353">
    <property type="entry name" value="Putative anticodon-binding domain of alanyl-tRNA synthetase (AlaRS)"/>
    <property type="match status" value="1"/>
</dbReference>
<dbReference type="SUPFAM" id="SSF50447">
    <property type="entry name" value="Translation proteins"/>
    <property type="match status" value="1"/>
</dbReference>
<dbReference type="Gene3D" id="3.30.980.10">
    <property type="entry name" value="Threonyl-trna Synthetase, Chain A, domain 2"/>
    <property type="match status" value="1"/>
</dbReference>
<dbReference type="Gene3D" id="2.40.30.130">
    <property type="match status" value="1"/>
</dbReference>
<dbReference type="PRINTS" id="PR00980">
    <property type="entry name" value="TRNASYNTHALA"/>
</dbReference>
<evidence type="ECO:0000256" key="2">
    <source>
        <dbReference type="ARBA" id="ARBA00022555"/>
    </source>
</evidence>
<dbReference type="EMBL" id="CP028374">
    <property type="protein sequence ID" value="AXN02092.1"/>
    <property type="molecule type" value="Genomic_DNA"/>
</dbReference>
<evidence type="ECO:0000256" key="4">
    <source>
        <dbReference type="ARBA" id="ARBA00022723"/>
    </source>
</evidence>
<dbReference type="GO" id="GO:0045892">
    <property type="term" value="P:negative regulation of DNA-templated transcription"/>
    <property type="evidence" value="ECO:0007669"/>
    <property type="project" value="TreeGrafter"/>
</dbReference>
<comment type="similarity">
    <text evidence="1 11">Belongs to the class-II aminoacyl-tRNA synthetase family.</text>
</comment>
<evidence type="ECO:0000256" key="5">
    <source>
        <dbReference type="ARBA" id="ARBA00022741"/>
    </source>
</evidence>
<dbReference type="InterPro" id="IPR023033">
    <property type="entry name" value="Ala_tRNA_ligase_euk/bac"/>
</dbReference>
<dbReference type="GO" id="GO:0006419">
    <property type="term" value="P:alanyl-tRNA aminoacylation"/>
    <property type="evidence" value="ECO:0007669"/>
    <property type="project" value="UniProtKB-UniRule"/>
</dbReference>
<dbReference type="GO" id="GO:0000049">
    <property type="term" value="F:tRNA binding"/>
    <property type="evidence" value="ECO:0007669"/>
    <property type="project" value="UniProtKB-KW"/>
</dbReference>
<dbReference type="SMART" id="SM00863">
    <property type="entry name" value="tRNA_SAD"/>
    <property type="match status" value="1"/>
</dbReference>
<dbReference type="Pfam" id="PF01411">
    <property type="entry name" value="tRNA-synt_2c"/>
    <property type="match status" value="1"/>
</dbReference>
<keyword evidence="7 11" id="KW-0067">ATP-binding</keyword>
<dbReference type="InterPro" id="IPR012947">
    <property type="entry name" value="tRNA_SAD"/>
</dbReference>
<evidence type="ECO:0000259" key="12">
    <source>
        <dbReference type="PROSITE" id="PS50860"/>
    </source>
</evidence>
<evidence type="ECO:0000256" key="6">
    <source>
        <dbReference type="ARBA" id="ARBA00022833"/>
    </source>
</evidence>
<dbReference type="InterPro" id="IPR018165">
    <property type="entry name" value="Ala-tRNA-synth_IIc_core"/>
</dbReference>
<dbReference type="SUPFAM" id="SSF55681">
    <property type="entry name" value="Class II aaRS and biotin synthetases"/>
    <property type="match status" value="1"/>
</dbReference>
<dbReference type="Gene3D" id="3.30.930.10">
    <property type="entry name" value="Bira Bifunctional Protein, Domain 2"/>
    <property type="match status" value="1"/>
</dbReference>
<dbReference type="HAMAP" id="MF_00036_B">
    <property type="entry name" value="Ala_tRNA_synth_B"/>
    <property type="match status" value="1"/>
</dbReference>
<keyword evidence="8 11" id="KW-0694">RNA-binding</keyword>
<evidence type="ECO:0000256" key="10">
    <source>
        <dbReference type="ARBA" id="ARBA00023146"/>
    </source>
</evidence>
<dbReference type="FunFam" id="3.30.980.10:FF:000004">
    <property type="entry name" value="Alanine--tRNA ligase, cytoplasmic"/>
    <property type="match status" value="1"/>
</dbReference>
<keyword evidence="6 11" id="KW-0862">Zinc</keyword>
<dbReference type="InterPro" id="IPR018162">
    <property type="entry name" value="Ala-tRNA-ligase_IIc_anticod-bd"/>
</dbReference>
<dbReference type="GO" id="GO:0005524">
    <property type="term" value="F:ATP binding"/>
    <property type="evidence" value="ECO:0007669"/>
    <property type="project" value="UniProtKB-UniRule"/>
</dbReference>
<feature type="binding site" evidence="11">
    <location>
        <position position="687"/>
    </location>
    <ligand>
        <name>Zn(2+)</name>
        <dbReference type="ChEBI" id="CHEBI:29105"/>
    </ligand>
</feature>
<keyword evidence="9 11" id="KW-0648">Protein biosynthesis</keyword>
<dbReference type="EC" id="6.1.1.7" evidence="11"/>
<proteinExistence type="inferred from homology"/>
<keyword evidence="5 11" id="KW-0547">Nucleotide-binding</keyword>
<dbReference type="AlphaFoldDB" id="A0A346DZD7"/>
<dbReference type="Proteomes" id="UP000256856">
    <property type="component" value="Chromosome"/>
</dbReference>
<dbReference type="InterPro" id="IPR018163">
    <property type="entry name" value="Thr/Ala-tRNA-synth_IIc_edit"/>
</dbReference>
<dbReference type="InterPro" id="IPR009000">
    <property type="entry name" value="Transl_B-barrel_sf"/>
</dbReference>
<reference evidence="13 14" key="1">
    <citation type="submission" date="2018-03" db="EMBL/GenBank/DDBJ databases">
        <title>A parallel universe: an anciently diverged bacterial symbiosis in a Hawaiian planthopper (Hemiptera: Cixiidae) reveals rearranged nutritional responsibilities.</title>
        <authorList>
            <person name="Bennett G."/>
            <person name="Mao M."/>
        </authorList>
    </citation>
    <scope>NUCLEOTIDE SEQUENCE [LARGE SCALE GENOMIC DNA]</scope>
    <source>
        <strain evidence="13 14">OLIH</strain>
    </source>
</reference>
<feature type="binding site" evidence="11">
    <location>
        <position position="580"/>
    </location>
    <ligand>
        <name>Zn(2+)</name>
        <dbReference type="ChEBI" id="CHEBI:29105"/>
    </ligand>
</feature>
<comment type="subunit">
    <text evidence="11">Homotetramer.</text>
</comment>
<keyword evidence="4 11" id="KW-0479">Metal-binding</keyword>
<dbReference type="GO" id="GO:0002161">
    <property type="term" value="F:aminoacyl-tRNA deacylase activity"/>
    <property type="evidence" value="ECO:0007669"/>
    <property type="project" value="TreeGrafter"/>
</dbReference>
<evidence type="ECO:0000256" key="11">
    <source>
        <dbReference type="HAMAP-Rule" id="MF_00036"/>
    </source>
</evidence>
<dbReference type="GO" id="GO:0005829">
    <property type="term" value="C:cytosol"/>
    <property type="evidence" value="ECO:0007669"/>
    <property type="project" value="TreeGrafter"/>
</dbReference>
<dbReference type="PANTHER" id="PTHR11777:SF9">
    <property type="entry name" value="ALANINE--TRNA LIGASE, CYTOPLASMIC"/>
    <property type="match status" value="1"/>
</dbReference>
<accession>A0A346DZD7</accession>
<dbReference type="InterPro" id="IPR050058">
    <property type="entry name" value="Ala-tRNA_ligase"/>
</dbReference>